<evidence type="ECO:0000259" key="13">
    <source>
        <dbReference type="Pfam" id="PF08245"/>
    </source>
</evidence>
<dbReference type="Pfam" id="PF08245">
    <property type="entry name" value="Mur_ligase_M"/>
    <property type="match status" value="1"/>
</dbReference>
<dbReference type="EC" id="6.3.2.10" evidence="10 11"/>
<dbReference type="Gene3D" id="3.90.190.20">
    <property type="entry name" value="Mur ligase, C-terminal domain"/>
    <property type="match status" value="1"/>
</dbReference>
<dbReference type="Pfam" id="PF02875">
    <property type="entry name" value="Mur_ligase_C"/>
    <property type="match status" value="1"/>
</dbReference>
<dbReference type="SUPFAM" id="SSF53623">
    <property type="entry name" value="MurD-like peptide ligases, catalytic domain"/>
    <property type="match status" value="1"/>
</dbReference>
<keyword evidence="4 10" id="KW-0547">Nucleotide-binding</keyword>
<evidence type="ECO:0000256" key="10">
    <source>
        <dbReference type="HAMAP-Rule" id="MF_02019"/>
    </source>
</evidence>
<keyword evidence="9 10" id="KW-0961">Cell wall biogenesis/degradation</keyword>
<comment type="function">
    <text evidence="10 11">Involved in cell wall formation. Catalyzes the final step in the synthesis of UDP-N-acetylmuramoyl-pentapeptide, the precursor of murein.</text>
</comment>
<protein>
    <recommendedName>
        <fullName evidence="10 11">UDP-N-acetylmuramoyl-tripeptide--D-alanyl-D-alanine ligase</fullName>
        <ecNumber evidence="10 11">6.3.2.10</ecNumber>
    </recommendedName>
    <alternativeName>
        <fullName evidence="10">D-alanyl-D-alanine-adding enzyme</fullName>
    </alternativeName>
</protein>
<accession>A0ABQ3BMH4</accession>
<evidence type="ECO:0000256" key="9">
    <source>
        <dbReference type="ARBA" id="ARBA00023316"/>
    </source>
</evidence>
<evidence type="ECO:0000256" key="6">
    <source>
        <dbReference type="ARBA" id="ARBA00022960"/>
    </source>
</evidence>
<comment type="catalytic activity">
    <reaction evidence="10 11">
        <text>D-alanyl-D-alanine + UDP-N-acetyl-alpha-D-muramoyl-L-alanyl-gamma-D-glutamyl-meso-2,6-diaminopimelate + ATP = UDP-N-acetyl-alpha-D-muramoyl-L-alanyl-gamma-D-glutamyl-meso-2,6-diaminopimeloyl-D-alanyl-D-alanine + ADP + phosphate + H(+)</text>
        <dbReference type="Rhea" id="RHEA:28374"/>
        <dbReference type="ChEBI" id="CHEBI:15378"/>
        <dbReference type="ChEBI" id="CHEBI:30616"/>
        <dbReference type="ChEBI" id="CHEBI:43474"/>
        <dbReference type="ChEBI" id="CHEBI:57822"/>
        <dbReference type="ChEBI" id="CHEBI:61386"/>
        <dbReference type="ChEBI" id="CHEBI:83905"/>
        <dbReference type="ChEBI" id="CHEBI:456216"/>
        <dbReference type="EC" id="6.3.2.10"/>
    </reaction>
</comment>
<dbReference type="InterPro" id="IPR013221">
    <property type="entry name" value="Mur_ligase_cen"/>
</dbReference>
<dbReference type="HAMAP" id="MF_02019">
    <property type="entry name" value="MurF"/>
    <property type="match status" value="1"/>
</dbReference>
<feature type="binding site" evidence="10">
    <location>
        <begin position="113"/>
        <end position="119"/>
    </location>
    <ligand>
        <name>ATP</name>
        <dbReference type="ChEBI" id="CHEBI:30616"/>
    </ligand>
</feature>
<dbReference type="InterPro" id="IPR035911">
    <property type="entry name" value="MurE/MurF_N"/>
</dbReference>
<dbReference type="PANTHER" id="PTHR43024:SF1">
    <property type="entry name" value="UDP-N-ACETYLMURAMOYL-TRIPEPTIDE--D-ALANYL-D-ALANINE LIGASE"/>
    <property type="match status" value="1"/>
</dbReference>
<comment type="subcellular location">
    <subcellularLocation>
        <location evidence="10 11">Cytoplasm</location>
    </subcellularLocation>
</comment>
<dbReference type="EMBL" id="BMXY01000001">
    <property type="protein sequence ID" value="GGZ51328.1"/>
    <property type="molecule type" value="Genomic_DNA"/>
</dbReference>
<comment type="similarity">
    <text evidence="10">Belongs to the MurCDEF family. MurF subfamily.</text>
</comment>
<evidence type="ECO:0000256" key="8">
    <source>
        <dbReference type="ARBA" id="ARBA00023306"/>
    </source>
</evidence>
<dbReference type="SUPFAM" id="SSF53244">
    <property type="entry name" value="MurD-like peptide ligases, peptide-binding domain"/>
    <property type="match status" value="1"/>
</dbReference>
<evidence type="ECO:0000256" key="1">
    <source>
        <dbReference type="ARBA" id="ARBA00022490"/>
    </source>
</evidence>
<sequence>MRPLRLSQIAAMTAGRVIGEDVVVDRLLTDTRGLSCVEPAACASSMFVALKGARFDGHDHVSAAADEGIGAALVSRVVGELPQVQVGDTQLALADLARGLQASRSAKVVAITGSNGKTSVKTLVLAILELAGRTYGNPGNRNNEIGLPLAVIEAPEDAEFAVYEMGAGQPGDIAYLTAIARPAVSIVNNIAPAHLERMGSLLGVADTKAAIYDALPEDGVAVINADDAFAPYFAERAAGRRLIRFGLEASADVSARDIRGTDDGSSFVLVTPEGEADVQLAMPGRHNVRNALAAASLAIGAGVPLSTIARGLSAARPVAGRLITHRLSSGATLIDDSYNANPGSLAAAIDTLAAMPGASWLVLGDMRELGDDAIALHAQAGTRAREAGIARLYTLGPLSAAAAEAFGANARHFDTHESLADALRVDLSADVRVLVKGSRGSAMDRIVAALLHGTPHAA</sequence>
<dbReference type="GO" id="GO:0016874">
    <property type="term" value="F:ligase activity"/>
    <property type="evidence" value="ECO:0007669"/>
    <property type="project" value="UniProtKB-KW"/>
</dbReference>
<keyword evidence="8 10" id="KW-0131">Cell cycle</keyword>
<feature type="domain" description="Mur ligase C-terminal" evidence="12">
    <location>
        <begin position="320"/>
        <end position="439"/>
    </location>
</feature>
<keyword evidence="15" id="KW-1185">Reference proteome</keyword>
<proteinExistence type="inferred from homology"/>
<dbReference type="InterPro" id="IPR036615">
    <property type="entry name" value="Mur_ligase_C_dom_sf"/>
</dbReference>
<evidence type="ECO:0000313" key="15">
    <source>
        <dbReference type="Proteomes" id="UP000643403"/>
    </source>
</evidence>
<evidence type="ECO:0000313" key="14">
    <source>
        <dbReference type="EMBL" id="GGZ51328.1"/>
    </source>
</evidence>
<dbReference type="InterPro" id="IPR004101">
    <property type="entry name" value="Mur_ligase_C"/>
</dbReference>
<evidence type="ECO:0000259" key="12">
    <source>
        <dbReference type="Pfam" id="PF02875"/>
    </source>
</evidence>
<keyword evidence="3 10" id="KW-0132">Cell division</keyword>
<keyword evidence="7 10" id="KW-0573">Peptidoglycan synthesis</keyword>
<dbReference type="InterPro" id="IPR005863">
    <property type="entry name" value="UDP-N-AcMur_synth"/>
</dbReference>
<evidence type="ECO:0000256" key="2">
    <source>
        <dbReference type="ARBA" id="ARBA00022598"/>
    </source>
</evidence>
<name>A0ABQ3BMH4_9GAMM</name>
<feature type="domain" description="Mur ligase central" evidence="13">
    <location>
        <begin position="111"/>
        <end position="297"/>
    </location>
</feature>
<dbReference type="Proteomes" id="UP000643403">
    <property type="component" value="Unassembled WGS sequence"/>
</dbReference>
<keyword evidence="2 10" id="KW-0436">Ligase</keyword>
<organism evidence="14 15">
    <name type="scientific">Cognatilysobacter xinjiangensis</name>
    <dbReference type="NCBI Taxonomy" id="546892"/>
    <lineage>
        <taxon>Bacteria</taxon>
        <taxon>Pseudomonadati</taxon>
        <taxon>Pseudomonadota</taxon>
        <taxon>Gammaproteobacteria</taxon>
        <taxon>Lysobacterales</taxon>
        <taxon>Lysobacteraceae</taxon>
        <taxon>Cognatilysobacter</taxon>
    </lineage>
</organism>
<evidence type="ECO:0000256" key="7">
    <source>
        <dbReference type="ARBA" id="ARBA00022984"/>
    </source>
</evidence>
<dbReference type="SUPFAM" id="SSF63418">
    <property type="entry name" value="MurE/MurF N-terminal domain"/>
    <property type="match status" value="1"/>
</dbReference>
<evidence type="ECO:0000256" key="3">
    <source>
        <dbReference type="ARBA" id="ARBA00022618"/>
    </source>
</evidence>
<reference evidence="15" key="1">
    <citation type="journal article" date="2019" name="Int. J. Syst. Evol. Microbiol.">
        <title>The Global Catalogue of Microorganisms (GCM) 10K type strain sequencing project: providing services to taxonomists for standard genome sequencing and annotation.</title>
        <authorList>
            <consortium name="The Broad Institute Genomics Platform"/>
            <consortium name="The Broad Institute Genome Sequencing Center for Infectious Disease"/>
            <person name="Wu L."/>
            <person name="Ma J."/>
        </authorList>
    </citation>
    <scope>NUCLEOTIDE SEQUENCE [LARGE SCALE GENOMIC DNA]</scope>
    <source>
        <strain evidence="15">KCTC 22558</strain>
    </source>
</reference>
<comment type="caution">
    <text evidence="14">The sequence shown here is derived from an EMBL/GenBank/DDBJ whole genome shotgun (WGS) entry which is preliminary data.</text>
</comment>
<dbReference type="NCBIfam" id="TIGR01143">
    <property type="entry name" value="murF"/>
    <property type="match status" value="1"/>
</dbReference>
<keyword evidence="5 10" id="KW-0067">ATP-binding</keyword>
<evidence type="ECO:0000256" key="4">
    <source>
        <dbReference type="ARBA" id="ARBA00022741"/>
    </source>
</evidence>
<dbReference type="InterPro" id="IPR036565">
    <property type="entry name" value="Mur-like_cat_sf"/>
</dbReference>
<dbReference type="Gene3D" id="3.40.1190.10">
    <property type="entry name" value="Mur-like, catalytic domain"/>
    <property type="match status" value="1"/>
</dbReference>
<comment type="pathway">
    <text evidence="10 11">Cell wall biogenesis; peptidoglycan biosynthesis.</text>
</comment>
<dbReference type="Gene3D" id="3.40.1390.10">
    <property type="entry name" value="MurE/MurF, N-terminal domain"/>
    <property type="match status" value="1"/>
</dbReference>
<dbReference type="InterPro" id="IPR051046">
    <property type="entry name" value="MurCDEF_CellWall_CoF430Synth"/>
</dbReference>
<dbReference type="RefSeq" id="WP_189446327.1">
    <property type="nucleotide sequence ID" value="NZ_BMXY01000001.1"/>
</dbReference>
<keyword evidence="1 10" id="KW-0963">Cytoplasm</keyword>
<dbReference type="PANTHER" id="PTHR43024">
    <property type="entry name" value="UDP-N-ACETYLMURAMOYL-TRIPEPTIDE--D-ALANYL-D-ALANINE LIGASE"/>
    <property type="match status" value="1"/>
</dbReference>
<evidence type="ECO:0000256" key="5">
    <source>
        <dbReference type="ARBA" id="ARBA00022840"/>
    </source>
</evidence>
<keyword evidence="6 10" id="KW-0133">Cell shape</keyword>
<evidence type="ECO:0000256" key="11">
    <source>
        <dbReference type="RuleBase" id="RU004136"/>
    </source>
</evidence>
<gene>
    <name evidence="10 14" type="primary">murF</name>
    <name evidence="14" type="ORF">GCM10008101_00360</name>
</gene>